<comment type="caution">
    <text evidence="2">The sequence shown here is derived from an EMBL/GenBank/DDBJ whole genome shotgun (WGS) entry which is preliminary data.</text>
</comment>
<keyword evidence="3" id="KW-1185">Reference proteome</keyword>
<evidence type="ECO:0000256" key="1">
    <source>
        <dbReference type="ARBA" id="ARBA00022801"/>
    </source>
</evidence>
<dbReference type="InterPro" id="IPR042001">
    <property type="entry name" value="Sortase_F"/>
</dbReference>
<protein>
    <submittedName>
        <fullName evidence="2">Class F sortase</fullName>
    </submittedName>
</protein>
<organism evidence="2 3">
    <name type="scientific">Nocardioides donggukensis</name>
    <dbReference type="NCBI Taxonomy" id="2774019"/>
    <lineage>
        <taxon>Bacteria</taxon>
        <taxon>Bacillati</taxon>
        <taxon>Actinomycetota</taxon>
        <taxon>Actinomycetes</taxon>
        <taxon>Propionibacteriales</taxon>
        <taxon>Nocardioidaceae</taxon>
        <taxon>Nocardioides</taxon>
    </lineage>
</organism>
<dbReference type="InterPro" id="IPR023365">
    <property type="entry name" value="Sortase_dom-sf"/>
</dbReference>
<sequence length="132" mass="13682">MAVDAPVVPIAAQGEVLVPPADPQVIGWWAAGAAPGASTGTTLVTGHTVSTGGGALDDLEEVRPGDPVTVGTGADTVDYVVRRVEEFSKGELARRAEELFRQDGPGRLAIVTCEDWDGSQYLSNVVVTAVPR</sequence>
<dbReference type="CDD" id="cd05829">
    <property type="entry name" value="Sortase_F"/>
    <property type="match status" value="1"/>
</dbReference>
<gene>
    <name evidence="2" type="ORF">IE331_07445</name>
</gene>
<accession>A0A927K322</accession>
<dbReference type="EMBL" id="JACYXZ010000002">
    <property type="protein sequence ID" value="MBD8869454.1"/>
    <property type="molecule type" value="Genomic_DNA"/>
</dbReference>
<dbReference type="InterPro" id="IPR005754">
    <property type="entry name" value="Sortase"/>
</dbReference>
<evidence type="ECO:0000313" key="3">
    <source>
        <dbReference type="Proteomes" id="UP000616839"/>
    </source>
</evidence>
<dbReference type="Proteomes" id="UP000616839">
    <property type="component" value="Unassembled WGS sequence"/>
</dbReference>
<evidence type="ECO:0000313" key="2">
    <source>
        <dbReference type="EMBL" id="MBD8869454.1"/>
    </source>
</evidence>
<dbReference type="Gene3D" id="2.40.260.10">
    <property type="entry name" value="Sortase"/>
    <property type="match status" value="1"/>
</dbReference>
<dbReference type="SUPFAM" id="SSF63817">
    <property type="entry name" value="Sortase"/>
    <property type="match status" value="1"/>
</dbReference>
<proteinExistence type="predicted"/>
<reference evidence="2" key="1">
    <citation type="submission" date="2020-09" db="EMBL/GenBank/DDBJ databases">
        <title>Nocardioides sp. strain MJB4 16S ribosomal RNA gene Genome sequencing and assembly.</title>
        <authorList>
            <person name="Kim I."/>
        </authorList>
    </citation>
    <scope>NUCLEOTIDE SEQUENCE</scope>
    <source>
        <strain evidence="2">MJB4</strain>
    </source>
</reference>
<name>A0A927K322_9ACTN</name>
<keyword evidence="1" id="KW-0378">Hydrolase</keyword>
<dbReference type="GO" id="GO:0016787">
    <property type="term" value="F:hydrolase activity"/>
    <property type="evidence" value="ECO:0007669"/>
    <property type="project" value="UniProtKB-KW"/>
</dbReference>
<dbReference type="AlphaFoldDB" id="A0A927K322"/>
<dbReference type="Pfam" id="PF04203">
    <property type="entry name" value="Sortase"/>
    <property type="match status" value="1"/>
</dbReference>